<dbReference type="AlphaFoldDB" id="A0A0F9D2Q4"/>
<evidence type="ECO:0008006" key="3">
    <source>
        <dbReference type="Google" id="ProtNLM"/>
    </source>
</evidence>
<accession>A0A0F9D2Q4</accession>
<sequence>MPFTNPDFPSRVFNTTSELQAAVRESKRIENRLAAAASDDEEVMSVTATIVPSPQYALERRVILLEQQLESVVRQLEAMSNKKTTLNSDNLPIGMVLKGESKGKFHKLEILEEGYLCSTGEIVATLSAAAEEVSGNRRSGWKFWTDGQGTPIGEITGRFEKHELKDPFGAVGVS</sequence>
<evidence type="ECO:0000256" key="1">
    <source>
        <dbReference type="SAM" id="Coils"/>
    </source>
</evidence>
<evidence type="ECO:0000313" key="2">
    <source>
        <dbReference type="EMBL" id="KKL06378.1"/>
    </source>
</evidence>
<proteinExistence type="predicted"/>
<keyword evidence="1" id="KW-0175">Coiled coil</keyword>
<gene>
    <name evidence="2" type="ORF">LCGC14_2596610</name>
</gene>
<dbReference type="EMBL" id="LAZR01043730">
    <property type="protein sequence ID" value="KKL06378.1"/>
    <property type="molecule type" value="Genomic_DNA"/>
</dbReference>
<feature type="coiled-coil region" evidence="1">
    <location>
        <begin position="19"/>
        <end position="82"/>
    </location>
</feature>
<organism evidence="2">
    <name type="scientific">marine sediment metagenome</name>
    <dbReference type="NCBI Taxonomy" id="412755"/>
    <lineage>
        <taxon>unclassified sequences</taxon>
        <taxon>metagenomes</taxon>
        <taxon>ecological metagenomes</taxon>
    </lineage>
</organism>
<reference evidence="2" key="1">
    <citation type="journal article" date="2015" name="Nature">
        <title>Complex archaea that bridge the gap between prokaryotes and eukaryotes.</title>
        <authorList>
            <person name="Spang A."/>
            <person name="Saw J.H."/>
            <person name="Jorgensen S.L."/>
            <person name="Zaremba-Niedzwiedzka K."/>
            <person name="Martijn J."/>
            <person name="Lind A.E."/>
            <person name="van Eijk R."/>
            <person name="Schleper C."/>
            <person name="Guy L."/>
            <person name="Ettema T.J."/>
        </authorList>
    </citation>
    <scope>NUCLEOTIDE SEQUENCE</scope>
</reference>
<comment type="caution">
    <text evidence="2">The sequence shown here is derived from an EMBL/GenBank/DDBJ whole genome shotgun (WGS) entry which is preliminary data.</text>
</comment>
<name>A0A0F9D2Q4_9ZZZZ</name>
<protein>
    <recommendedName>
        <fullName evidence="3">RAMA domain-containing protein</fullName>
    </recommendedName>
</protein>